<comment type="caution">
    <text evidence="1">The sequence shown here is derived from an EMBL/GenBank/DDBJ whole genome shotgun (WGS) entry which is preliminary data.</text>
</comment>
<name>A0AAV4GN83_9GAST</name>
<accession>A0AAV4GN83</accession>
<reference evidence="1 2" key="1">
    <citation type="journal article" date="2021" name="Elife">
        <title>Chloroplast acquisition without the gene transfer in kleptoplastic sea slugs, Plakobranchus ocellatus.</title>
        <authorList>
            <person name="Maeda T."/>
            <person name="Takahashi S."/>
            <person name="Yoshida T."/>
            <person name="Shimamura S."/>
            <person name="Takaki Y."/>
            <person name="Nagai Y."/>
            <person name="Toyoda A."/>
            <person name="Suzuki Y."/>
            <person name="Arimoto A."/>
            <person name="Ishii H."/>
            <person name="Satoh N."/>
            <person name="Nishiyama T."/>
            <person name="Hasebe M."/>
            <person name="Maruyama T."/>
            <person name="Minagawa J."/>
            <person name="Obokata J."/>
            <person name="Shigenobu S."/>
        </authorList>
    </citation>
    <scope>NUCLEOTIDE SEQUENCE [LARGE SCALE GENOMIC DNA]</scope>
</reference>
<dbReference type="Proteomes" id="UP000762676">
    <property type="component" value="Unassembled WGS sequence"/>
</dbReference>
<gene>
    <name evidence="1" type="ORF">ElyMa_004199600</name>
</gene>
<evidence type="ECO:0000313" key="2">
    <source>
        <dbReference type="Proteomes" id="UP000762676"/>
    </source>
</evidence>
<evidence type="ECO:0000313" key="1">
    <source>
        <dbReference type="EMBL" id="GFR86475.1"/>
    </source>
</evidence>
<keyword evidence="2" id="KW-1185">Reference proteome</keyword>
<protein>
    <submittedName>
        <fullName evidence="1">Ribosome-recycling factor</fullName>
    </submittedName>
</protein>
<dbReference type="EMBL" id="BMAT01008499">
    <property type="protein sequence ID" value="GFR86475.1"/>
    <property type="molecule type" value="Genomic_DNA"/>
</dbReference>
<sequence>MNDVNHVWHQVKTSYQETGKTTLCCKEKKLKEWISKKCAKDKERKNIKKKILAPKSGRLEEQYQQTDREADPAVKQLVKRDKRKHLEDMAAQAEEAAHKEDRRTLYKIT</sequence>
<organism evidence="1 2">
    <name type="scientific">Elysia marginata</name>
    <dbReference type="NCBI Taxonomy" id="1093978"/>
    <lineage>
        <taxon>Eukaryota</taxon>
        <taxon>Metazoa</taxon>
        <taxon>Spiralia</taxon>
        <taxon>Lophotrochozoa</taxon>
        <taxon>Mollusca</taxon>
        <taxon>Gastropoda</taxon>
        <taxon>Heterobranchia</taxon>
        <taxon>Euthyneura</taxon>
        <taxon>Panpulmonata</taxon>
        <taxon>Sacoglossa</taxon>
        <taxon>Placobranchoidea</taxon>
        <taxon>Plakobranchidae</taxon>
        <taxon>Elysia</taxon>
    </lineage>
</organism>
<proteinExistence type="predicted"/>
<dbReference type="AlphaFoldDB" id="A0AAV4GN83"/>